<feature type="transmembrane region" description="Helical" evidence="4">
    <location>
        <begin position="119"/>
        <end position="138"/>
    </location>
</feature>
<evidence type="ECO:0000256" key="2">
    <source>
        <dbReference type="ARBA" id="ARBA00022803"/>
    </source>
</evidence>
<evidence type="ECO:0000256" key="3">
    <source>
        <dbReference type="ARBA" id="ARBA00023136"/>
    </source>
</evidence>
<evidence type="ECO:0000259" key="5">
    <source>
        <dbReference type="Pfam" id="PF08409"/>
    </source>
</evidence>
<feature type="domain" description="DUF1736" evidence="5">
    <location>
        <begin position="321"/>
        <end position="376"/>
    </location>
</feature>
<dbReference type="Gene3D" id="1.25.40.10">
    <property type="entry name" value="Tetratricopeptide repeat domain"/>
    <property type="match status" value="1"/>
</dbReference>
<accession>A0AAD5LNJ9</accession>
<dbReference type="Proteomes" id="UP001209570">
    <property type="component" value="Unassembled WGS sequence"/>
</dbReference>
<protein>
    <recommendedName>
        <fullName evidence="5">DUF1736 domain-containing protein</fullName>
    </recommendedName>
</protein>
<keyword evidence="7" id="KW-1185">Reference proteome</keyword>
<feature type="transmembrane region" description="Helical" evidence="4">
    <location>
        <begin position="367"/>
        <end position="384"/>
    </location>
</feature>
<organism evidence="6 7">
    <name type="scientific">Pythium insidiosum</name>
    <name type="common">Pythiosis disease agent</name>
    <dbReference type="NCBI Taxonomy" id="114742"/>
    <lineage>
        <taxon>Eukaryota</taxon>
        <taxon>Sar</taxon>
        <taxon>Stramenopiles</taxon>
        <taxon>Oomycota</taxon>
        <taxon>Peronosporomycetes</taxon>
        <taxon>Pythiales</taxon>
        <taxon>Pythiaceae</taxon>
        <taxon>Pythium</taxon>
    </lineage>
</organism>
<dbReference type="InterPro" id="IPR013618">
    <property type="entry name" value="TMTC_DUF1736"/>
</dbReference>
<comment type="caution">
    <text evidence="6">The sequence shown here is derived from an EMBL/GenBank/DDBJ whole genome shotgun (WGS) entry which is preliminary data.</text>
</comment>
<sequence length="797" mass="88225">MTTIVIDTDDISRQLRALGQLVLALGRRHPVVLDVALVAAVALAAAWNTRHNGFVWDDRAAVVDNADARTGGSPLSALFRNDFWGTPIHLVRSHKSYRPLTVLSFRLNDWWHGREPEGYHLFNVAVHALCAVLVYLVGRTIDRLYAVAGRRKGAAEDAWGTRVAALLFGVHPIHCDAVASVVGRADLLCTAFALAGFLAYVQAMESTGTGGSTLWTPVHRARVSSRWFFTALALALALASSLCKELGFTTFGVYVATEVVSCLRSAARVHWSALLRTDVVVRLGLVIGCTLVLAMARVALNGEQRVMHWPLLSNHVFSDPRRGVRAMTYAHIHAWYLWKLLWPSWLSFDYGFNTIPLVERVFDPRNLLTLLAYLAVFAGLWLGVRHVRSKPTLLYLALGAIPFIPASNLFFPVGTIVAERLLYLPSVGFCLLVGHALQSCFPSDAKPVAASPSPLVQCVRQQSRRWVSAMAAFILLAAMAQSRARNAEWKSEETLFEAAVRVVPTNVKALNNVVKIRLVEDPAAAVLPARVTVGLLSEQVEGHTNAGLAFDLDRHTTNISTLVALRHVLKAPEYSGLDVQGIDHAGSKLFFYWTSLHAPACENTETLMRSPTVRRAAQLLLRAVSHGTRKPNPFYVLALYFAKIGDLHAAKELAEEALQRNDFIRARGIDLEQMIDNDNLYRILGAVHHRLGDREAALRLQAKANERTDPQSFAVLVSRSLDFIDQRRNDLATPLLQQVHDADFDAESYEVVARLLEQRQLPRAAEAFFLRALRAAPAFADRLHVDIERVRAKMVAA</sequence>
<keyword evidence="4" id="KW-0812">Transmembrane</keyword>
<dbReference type="GO" id="GO:0000030">
    <property type="term" value="F:mannosyltransferase activity"/>
    <property type="evidence" value="ECO:0007669"/>
    <property type="project" value="TreeGrafter"/>
</dbReference>
<evidence type="ECO:0000256" key="1">
    <source>
        <dbReference type="ARBA" id="ARBA00022737"/>
    </source>
</evidence>
<dbReference type="InterPro" id="IPR052346">
    <property type="entry name" value="O-mannosyl-transferase_TMTC"/>
</dbReference>
<dbReference type="InterPro" id="IPR011990">
    <property type="entry name" value="TPR-like_helical_dom_sf"/>
</dbReference>
<feature type="transmembrane region" description="Helical" evidence="4">
    <location>
        <begin position="224"/>
        <end position="242"/>
    </location>
</feature>
<feature type="transmembrane region" description="Helical" evidence="4">
    <location>
        <begin position="279"/>
        <end position="300"/>
    </location>
</feature>
<dbReference type="PANTHER" id="PTHR44227">
    <property type="match status" value="1"/>
</dbReference>
<keyword evidence="1" id="KW-0677">Repeat</keyword>
<dbReference type="GO" id="GO:0035269">
    <property type="term" value="P:protein O-linked glycosylation via mannose"/>
    <property type="evidence" value="ECO:0007669"/>
    <property type="project" value="TreeGrafter"/>
</dbReference>
<keyword evidence="4" id="KW-1133">Transmembrane helix</keyword>
<dbReference type="AlphaFoldDB" id="A0AAD5LNJ9"/>
<gene>
    <name evidence="6" type="ORF">P43SY_010177</name>
</gene>
<name>A0AAD5LNJ9_PYTIN</name>
<reference evidence="6" key="1">
    <citation type="submission" date="2021-12" db="EMBL/GenBank/DDBJ databases">
        <title>Prjna785345.</title>
        <authorList>
            <person name="Rujirawat T."/>
            <person name="Krajaejun T."/>
        </authorList>
    </citation>
    <scope>NUCLEOTIDE SEQUENCE</scope>
    <source>
        <strain evidence="6">Pi057C3</strain>
    </source>
</reference>
<dbReference type="Pfam" id="PF08409">
    <property type="entry name" value="TMTC_DUF1736"/>
    <property type="match status" value="1"/>
</dbReference>
<dbReference type="SUPFAM" id="SSF48452">
    <property type="entry name" value="TPR-like"/>
    <property type="match status" value="1"/>
</dbReference>
<dbReference type="EMBL" id="JAKCXM010000019">
    <property type="protein sequence ID" value="KAJ0407636.1"/>
    <property type="molecule type" value="Genomic_DNA"/>
</dbReference>
<feature type="transmembrane region" description="Helical" evidence="4">
    <location>
        <begin position="393"/>
        <end position="411"/>
    </location>
</feature>
<keyword evidence="3 4" id="KW-0472">Membrane</keyword>
<evidence type="ECO:0000313" key="6">
    <source>
        <dbReference type="EMBL" id="KAJ0407636.1"/>
    </source>
</evidence>
<feature type="transmembrane region" description="Helical" evidence="4">
    <location>
        <begin position="31"/>
        <end position="49"/>
    </location>
</feature>
<dbReference type="GO" id="GO:0005783">
    <property type="term" value="C:endoplasmic reticulum"/>
    <property type="evidence" value="ECO:0007669"/>
    <property type="project" value="TreeGrafter"/>
</dbReference>
<evidence type="ECO:0000313" key="7">
    <source>
        <dbReference type="Proteomes" id="UP001209570"/>
    </source>
</evidence>
<dbReference type="GO" id="GO:0030968">
    <property type="term" value="P:endoplasmic reticulum unfolded protein response"/>
    <property type="evidence" value="ECO:0007669"/>
    <property type="project" value="TreeGrafter"/>
</dbReference>
<proteinExistence type="predicted"/>
<keyword evidence="2" id="KW-0802">TPR repeat</keyword>
<dbReference type="PANTHER" id="PTHR44227:SF3">
    <property type="entry name" value="PROTEIN O-MANNOSYL-TRANSFERASE TMTC4"/>
    <property type="match status" value="1"/>
</dbReference>
<evidence type="ECO:0000256" key="4">
    <source>
        <dbReference type="SAM" id="Phobius"/>
    </source>
</evidence>